<evidence type="ECO:0000256" key="1">
    <source>
        <dbReference type="SAM" id="MobiDB-lite"/>
    </source>
</evidence>
<sequence length="322" mass="35482">MTRRSTKLIIGQYLYLSTRPRFWAWLIVGTFYDKDNHKVWSTEIFAIHNDPRGYSPETGEFDEGQQPPEHLLHPNTTLHPQNNNNTNFMNPRFGLDAQGGSPPDAPLGGQMYAPGQPYIPHHGMGSYGLGHTPYGGYGGYSHPPSYPYAYPYPYPSPHAQYPYYQPNGANNTYGRDATGLPTLAPSMPAANLANTSGGVGCEPGYNYFFSAAHTKIHVFKTPTPPWQLPPSTGIEFHASHVPVTTTLAEILKGFGASGPTPKKNRCYEIAQAGNGRWYKGLSFGGDEKDMMKKSIKEIGWDETRNGQPGGKPVVCLWLTKDG</sequence>
<dbReference type="AlphaFoldDB" id="A0A8I3A0S4"/>
<name>A0A8I3A0S4_VERLO</name>
<dbReference type="EMBL" id="JAEMWZ010000018">
    <property type="protein sequence ID" value="KAG7142457.1"/>
    <property type="molecule type" value="Genomic_DNA"/>
</dbReference>
<proteinExistence type="predicted"/>
<gene>
    <name evidence="2" type="ORF">HYQ45_001202</name>
</gene>
<comment type="caution">
    <text evidence="2">The sequence shown here is derived from an EMBL/GenBank/DDBJ whole genome shotgun (WGS) entry which is preliminary data.</text>
</comment>
<dbReference type="Proteomes" id="UP000689129">
    <property type="component" value="Unassembled WGS sequence"/>
</dbReference>
<feature type="region of interest" description="Disordered" evidence="1">
    <location>
        <begin position="54"/>
        <end position="91"/>
    </location>
</feature>
<evidence type="ECO:0000313" key="3">
    <source>
        <dbReference type="Proteomes" id="UP000689129"/>
    </source>
</evidence>
<reference evidence="2" key="1">
    <citation type="journal article" date="2021" name="Mol. Plant Pathol.">
        <title>A 20-kb lineage-specific genomic region tames virulence in pathogenic amphidiploid Verticillium longisporum.</title>
        <authorList>
            <person name="Harting R."/>
            <person name="Starke J."/>
            <person name="Kusch H."/>
            <person name="Poggeler S."/>
            <person name="Maurus I."/>
            <person name="Schluter R."/>
            <person name="Landesfeind M."/>
            <person name="Bulla I."/>
            <person name="Nowrousian M."/>
            <person name="de Jonge R."/>
            <person name="Stahlhut G."/>
            <person name="Hoff K.J."/>
            <person name="Asshauer K.P."/>
            <person name="Thurmer A."/>
            <person name="Stanke M."/>
            <person name="Daniel R."/>
            <person name="Morgenstern B."/>
            <person name="Thomma B.P.H.J."/>
            <person name="Kronstad J.W."/>
            <person name="Braus-Stromeyer S.A."/>
            <person name="Braus G.H."/>
        </authorList>
    </citation>
    <scope>NUCLEOTIDE SEQUENCE</scope>
    <source>
        <strain evidence="2">Vl32</strain>
    </source>
</reference>
<organism evidence="2 3">
    <name type="scientific">Verticillium longisporum</name>
    <name type="common">Verticillium dahliae var. longisporum</name>
    <dbReference type="NCBI Taxonomy" id="100787"/>
    <lineage>
        <taxon>Eukaryota</taxon>
        <taxon>Fungi</taxon>
        <taxon>Dikarya</taxon>
        <taxon>Ascomycota</taxon>
        <taxon>Pezizomycotina</taxon>
        <taxon>Sordariomycetes</taxon>
        <taxon>Hypocreomycetidae</taxon>
        <taxon>Glomerellales</taxon>
        <taxon>Plectosphaerellaceae</taxon>
        <taxon>Verticillium</taxon>
    </lineage>
</organism>
<accession>A0A8I3A0S4</accession>
<protein>
    <submittedName>
        <fullName evidence="2">Uncharacterized protein</fullName>
    </submittedName>
</protein>
<dbReference type="OrthoDB" id="10057496at2759"/>
<evidence type="ECO:0000313" key="2">
    <source>
        <dbReference type="EMBL" id="KAG7142457.1"/>
    </source>
</evidence>